<evidence type="ECO:0000313" key="1">
    <source>
        <dbReference type="EMBL" id="KAI5650722.1"/>
    </source>
</evidence>
<name>A0ACB9ZSL8_CATRO</name>
<keyword evidence="2" id="KW-1185">Reference proteome</keyword>
<comment type="caution">
    <text evidence="1">The sequence shown here is derived from an EMBL/GenBank/DDBJ whole genome shotgun (WGS) entry which is preliminary data.</text>
</comment>
<dbReference type="Proteomes" id="UP001060085">
    <property type="component" value="Linkage Group LG08"/>
</dbReference>
<evidence type="ECO:0000313" key="2">
    <source>
        <dbReference type="Proteomes" id="UP001060085"/>
    </source>
</evidence>
<reference evidence="2" key="1">
    <citation type="journal article" date="2023" name="Nat. Plants">
        <title>Single-cell RNA sequencing provides a high-resolution roadmap for understanding the multicellular compartmentation of specialized metabolism.</title>
        <authorList>
            <person name="Sun S."/>
            <person name="Shen X."/>
            <person name="Li Y."/>
            <person name="Li Y."/>
            <person name="Wang S."/>
            <person name="Li R."/>
            <person name="Zhang H."/>
            <person name="Shen G."/>
            <person name="Guo B."/>
            <person name="Wei J."/>
            <person name="Xu J."/>
            <person name="St-Pierre B."/>
            <person name="Chen S."/>
            <person name="Sun C."/>
        </authorList>
    </citation>
    <scope>NUCLEOTIDE SEQUENCE [LARGE SCALE GENOMIC DNA]</scope>
</reference>
<accession>A0ACB9ZSL8</accession>
<protein>
    <submittedName>
        <fullName evidence="1">Uncharacterized protein</fullName>
    </submittedName>
</protein>
<proteinExistence type="predicted"/>
<dbReference type="EMBL" id="CM044708">
    <property type="protein sequence ID" value="KAI5650722.1"/>
    <property type="molecule type" value="Genomic_DNA"/>
</dbReference>
<organism evidence="1 2">
    <name type="scientific">Catharanthus roseus</name>
    <name type="common">Madagascar periwinkle</name>
    <name type="synonym">Vinca rosea</name>
    <dbReference type="NCBI Taxonomy" id="4058"/>
    <lineage>
        <taxon>Eukaryota</taxon>
        <taxon>Viridiplantae</taxon>
        <taxon>Streptophyta</taxon>
        <taxon>Embryophyta</taxon>
        <taxon>Tracheophyta</taxon>
        <taxon>Spermatophyta</taxon>
        <taxon>Magnoliopsida</taxon>
        <taxon>eudicotyledons</taxon>
        <taxon>Gunneridae</taxon>
        <taxon>Pentapetalae</taxon>
        <taxon>asterids</taxon>
        <taxon>lamiids</taxon>
        <taxon>Gentianales</taxon>
        <taxon>Apocynaceae</taxon>
        <taxon>Rauvolfioideae</taxon>
        <taxon>Vinceae</taxon>
        <taxon>Catharanthinae</taxon>
        <taxon>Catharanthus</taxon>
    </lineage>
</organism>
<gene>
    <name evidence="1" type="ORF">M9H77_36727</name>
</gene>
<sequence>MDPLEPNENKNSCDDMSIEQSLPPVESDLFGEQEIFPRIGEEFQIEVPELVTHLDYLSSIENPEKTENSTLAFFMGLPVPLMLTAQEGVRVKQETLEVVNDSKLSRGNGLGESENLGMIQIHLETERSEAKVKPQELDNGAASGGSEENLHESRGGLFLVPGCPSASWNHAEKESFLLALYIFQKNFVLVERFIESKKMGEILAFYYGSFYRSPEHCRWAEWRKMKSRRCVFGQKIFTGMRLQELLSRIMPNLSEECKQSLLEVCKVFGEAKISFEDYVFSLKAMVGLNLLVEAVGIGKGRRDLTGMTLEPSKSNNAMRPEIPIGKACSSLTTSEIVKFLTGDFRLSKARSNDLFWEAVWPRLLARGWHSEEPKDQVYALGLKNSLVFLTPGIKKFSRRRLVKGNHYFDSVTDVLSKVASEPGLIELDNEEDQSKKNKEESEGNDAKLEEDDSPSKRRQYLQPRTPSRTTDGMKFTVVDTSLGDGKPYKVRELRSLPFEIPNKWHSRILVEVSDEDSSEVSTDGSDDVDMLLQGKSESDNAKASKSLSNGKLVSDRKDLKISAHEQDIHMACPNADCVQVNDSTNNTDHLFADKQPRKAVKLPFSQGTKEDNLDNMAPVTKKRRRLTACSGGETPNVITESSVVHSRLEPEMPTCSSTIRHSPPQAVSSQEKLSLTTSSSRSSLSGSVDCARALPDTNCHGGATEEPQNGPQTQTLIDLNIPQVPLEDFENDISITEAATAGESDDHKSKNHLVDDDISHMSQDVNPQRRSTRNRPPTTRALEALANGYLTVTSRRKKTKEEISGENLASRSSRRARSGAAVGITTEVGSNSVDSMAEGSENSASTDKDNKSIEFQLLPSENCTPFSGPKGWPDE</sequence>